<reference evidence="1 2" key="1">
    <citation type="submission" date="2020-02" db="EMBL/GenBank/DDBJ databases">
        <title>Comparative genomics of sulfur disproportionating microorganisms.</title>
        <authorList>
            <person name="Ward L.M."/>
            <person name="Bertran E."/>
            <person name="Johnston D.T."/>
        </authorList>
    </citation>
    <scope>NUCLEOTIDE SEQUENCE [LARGE SCALE GENOMIC DNA]</scope>
    <source>
        <strain evidence="1 2">DSM 3696</strain>
    </source>
</reference>
<gene>
    <name evidence="1" type="ORF">G3N56_06195</name>
</gene>
<proteinExistence type="predicted"/>
<organism evidence="1 2">
    <name type="scientific">Desulfolutivibrio sulfodismutans</name>
    <dbReference type="NCBI Taxonomy" id="63561"/>
    <lineage>
        <taxon>Bacteria</taxon>
        <taxon>Pseudomonadati</taxon>
        <taxon>Thermodesulfobacteriota</taxon>
        <taxon>Desulfovibrionia</taxon>
        <taxon>Desulfovibrionales</taxon>
        <taxon>Desulfovibrionaceae</taxon>
        <taxon>Desulfolutivibrio</taxon>
    </lineage>
</organism>
<keyword evidence="2" id="KW-1185">Reference proteome</keyword>
<dbReference type="AlphaFoldDB" id="A0A7K3NKJ3"/>
<sequence>MDMGLDLTAVEAGILATLMPLTESHGVATLKGYEGELSSVEDLKAALPRLPGVLVTYVGSRLLPDEGGGGRLERMTWTALVAAKSLRSKAEAKEGGYGLLDGVKKALWGEIVAPGLTPAELTRREVVFQDSGLAVYAATFEIEQRVSPY</sequence>
<name>A0A7K3NKJ3_9BACT</name>
<dbReference type="Pfam" id="PF08873">
    <property type="entry name" value="Phage_Mu_Gp37"/>
    <property type="match status" value="1"/>
</dbReference>
<dbReference type="EMBL" id="JAAGRQ010000017">
    <property type="protein sequence ID" value="NDY56333.1"/>
    <property type="molecule type" value="Genomic_DNA"/>
</dbReference>
<protein>
    <submittedName>
        <fullName evidence="1">DUF1834 family protein</fullName>
    </submittedName>
</protein>
<dbReference type="InterPro" id="IPR014972">
    <property type="entry name" value="Phage_Mu_Gp37"/>
</dbReference>
<evidence type="ECO:0000313" key="1">
    <source>
        <dbReference type="EMBL" id="NDY56333.1"/>
    </source>
</evidence>
<dbReference type="Proteomes" id="UP000469724">
    <property type="component" value="Unassembled WGS sequence"/>
</dbReference>
<dbReference type="RefSeq" id="WP_163301385.1">
    <property type="nucleotide sequence ID" value="NZ_JAAGRQ010000017.1"/>
</dbReference>
<accession>A0A7K3NKJ3</accession>
<evidence type="ECO:0000313" key="2">
    <source>
        <dbReference type="Proteomes" id="UP000469724"/>
    </source>
</evidence>
<dbReference type="Gene3D" id="3.30.2000.10">
    <property type="entry name" value="Phage tail protein-like"/>
    <property type="match status" value="1"/>
</dbReference>
<dbReference type="InterPro" id="IPR038042">
    <property type="entry name" value="Gp37-like"/>
</dbReference>
<comment type="caution">
    <text evidence="1">The sequence shown here is derived from an EMBL/GenBank/DDBJ whole genome shotgun (WGS) entry which is preliminary data.</text>
</comment>